<feature type="region of interest" description="Disordered" evidence="1">
    <location>
        <begin position="217"/>
        <end position="312"/>
    </location>
</feature>
<dbReference type="Pfam" id="PF14223">
    <property type="entry name" value="Retrotran_gag_2"/>
    <property type="match status" value="1"/>
</dbReference>
<reference evidence="3" key="2">
    <citation type="submission" date="2025-08" db="UniProtKB">
        <authorList>
            <consortium name="RefSeq"/>
        </authorList>
    </citation>
    <scope>IDENTIFICATION</scope>
    <source>
        <tissue evidence="3">Leaf</tissue>
    </source>
</reference>
<reference evidence="2" key="1">
    <citation type="journal article" date="2021" name="Nat. Commun.">
        <title>Genomic analyses provide insights into spinach domestication and the genetic basis of agronomic traits.</title>
        <authorList>
            <person name="Cai X."/>
            <person name="Sun X."/>
            <person name="Xu C."/>
            <person name="Sun H."/>
            <person name="Wang X."/>
            <person name="Ge C."/>
            <person name="Zhang Z."/>
            <person name="Wang Q."/>
            <person name="Fei Z."/>
            <person name="Jiao C."/>
            <person name="Wang Q."/>
        </authorList>
    </citation>
    <scope>NUCLEOTIDE SEQUENCE [LARGE SCALE GENOMIC DNA]</scope>
    <source>
        <strain evidence="2">cv. Varoflay</strain>
    </source>
</reference>
<dbReference type="RefSeq" id="XP_021844558.2">
    <property type="nucleotide sequence ID" value="XM_021988866.2"/>
</dbReference>
<protein>
    <recommendedName>
        <fullName evidence="4">Retrotransposon gag domain-containing protein</fullName>
    </recommendedName>
</protein>
<proteinExistence type="predicted"/>
<evidence type="ECO:0000256" key="1">
    <source>
        <dbReference type="SAM" id="MobiDB-lite"/>
    </source>
</evidence>
<accession>A0A9R0I8G4</accession>
<keyword evidence="2" id="KW-1185">Reference proteome</keyword>
<organism evidence="2 3">
    <name type="scientific">Spinacia oleracea</name>
    <name type="common">Spinach</name>
    <dbReference type="NCBI Taxonomy" id="3562"/>
    <lineage>
        <taxon>Eukaryota</taxon>
        <taxon>Viridiplantae</taxon>
        <taxon>Streptophyta</taxon>
        <taxon>Embryophyta</taxon>
        <taxon>Tracheophyta</taxon>
        <taxon>Spermatophyta</taxon>
        <taxon>Magnoliopsida</taxon>
        <taxon>eudicotyledons</taxon>
        <taxon>Gunneridae</taxon>
        <taxon>Pentapetalae</taxon>
        <taxon>Caryophyllales</taxon>
        <taxon>Chenopodiaceae</taxon>
        <taxon>Chenopodioideae</taxon>
        <taxon>Anserineae</taxon>
        <taxon>Spinacia</taxon>
    </lineage>
</organism>
<name>A0A9R0I8G4_SPIOL</name>
<feature type="compositionally biased region" description="Basic residues" evidence="1">
    <location>
        <begin position="233"/>
        <end position="252"/>
    </location>
</feature>
<dbReference type="Proteomes" id="UP000813463">
    <property type="component" value="Chromosome 5"/>
</dbReference>
<dbReference type="PANTHER" id="PTHR47481:SF10">
    <property type="entry name" value="COPIA-LIKE POLYPROTEIN_RETROTRANSPOSON"/>
    <property type="match status" value="1"/>
</dbReference>
<dbReference type="KEGG" id="soe:110784411"/>
<evidence type="ECO:0008006" key="4">
    <source>
        <dbReference type="Google" id="ProtNLM"/>
    </source>
</evidence>
<sequence>MPDTKTTFHPALAVSNIKNHVSVTFEMGNVQYGTWAELFKVHARSHRVLHHIIAPVKEAADKTTEDDDMWVTLDATVLGWIFSTISNDLLTTITEPDMTAMEAWERLESIFHDQANSRAVTLEQVLTHTRMQDFPNASAYCLRLKMLADQLKNVGAPVSNNRLVLQMVAGLTEAYKHVGTNIHQSKVLPSFYEVRSSLCLEEKGLAAMYTTGGGGSAMVTDSDDASDGSGHRNPTHHRGGNNRNNGGKKHGHKSGDGSKSDGSHSSGGKNRGGGNGHGGQQQSVQQGQASWLDQSPWGWFPPLALPPCPYPT</sequence>
<feature type="compositionally biased region" description="Gly residues" evidence="1">
    <location>
        <begin position="269"/>
        <end position="279"/>
    </location>
</feature>
<evidence type="ECO:0000313" key="2">
    <source>
        <dbReference type="Proteomes" id="UP000813463"/>
    </source>
</evidence>
<dbReference type="AlphaFoldDB" id="A0A9R0I8G4"/>
<dbReference type="GeneID" id="110784411"/>
<feature type="compositionally biased region" description="Pro residues" evidence="1">
    <location>
        <begin position="303"/>
        <end position="312"/>
    </location>
</feature>
<gene>
    <name evidence="3" type="primary">LOC110784411</name>
</gene>
<feature type="compositionally biased region" description="Basic and acidic residues" evidence="1">
    <location>
        <begin position="253"/>
        <end position="262"/>
    </location>
</feature>
<dbReference type="PANTHER" id="PTHR47481">
    <property type="match status" value="1"/>
</dbReference>
<evidence type="ECO:0000313" key="3">
    <source>
        <dbReference type="RefSeq" id="XP_021844558.2"/>
    </source>
</evidence>